<dbReference type="Gene3D" id="2.60.120.1140">
    <property type="entry name" value="Protein of unknown function DUF192"/>
    <property type="match status" value="1"/>
</dbReference>
<dbReference type="InterPro" id="IPR038695">
    <property type="entry name" value="Saro_0823-like_sf"/>
</dbReference>
<dbReference type="PATRIC" id="fig|336566.3.peg.3143"/>
<evidence type="ECO:0000313" key="3">
    <source>
        <dbReference type="Proteomes" id="UP000050956"/>
    </source>
</evidence>
<organism evidence="2 3">
    <name type="scientific">Stenotrophomonas ginsengisoli</name>
    <dbReference type="NCBI Taxonomy" id="336566"/>
    <lineage>
        <taxon>Bacteria</taxon>
        <taxon>Pseudomonadati</taxon>
        <taxon>Pseudomonadota</taxon>
        <taxon>Gammaproteobacteria</taxon>
        <taxon>Lysobacterales</taxon>
        <taxon>Lysobacteraceae</taxon>
        <taxon>Stenotrophomonas</taxon>
    </lineage>
</organism>
<keyword evidence="1" id="KW-0732">Signal</keyword>
<reference evidence="2 3" key="1">
    <citation type="submission" date="2015-05" db="EMBL/GenBank/DDBJ databases">
        <title>Genome sequencing and analysis of members of genus Stenotrophomonas.</title>
        <authorList>
            <person name="Patil P.P."/>
            <person name="Midha S."/>
            <person name="Patil P.B."/>
        </authorList>
    </citation>
    <scope>NUCLEOTIDE SEQUENCE [LARGE SCALE GENOMIC DNA]</scope>
    <source>
        <strain evidence="2 3">DSM 24757</strain>
    </source>
</reference>
<dbReference type="PANTHER" id="PTHR37953">
    <property type="entry name" value="UPF0127 PROTEIN MJ1496"/>
    <property type="match status" value="1"/>
</dbReference>
<accession>A0A0R0D8H1</accession>
<feature type="signal peptide" evidence="1">
    <location>
        <begin position="1"/>
        <end position="22"/>
    </location>
</feature>
<gene>
    <name evidence="2" type="ORF">ABB30_03475</name>
</gene>
<evidence type="ECO:0000256" key="1">
    <source>
        <dbReference type="SAM" id="SignalP"/>
    </source>
</evidence>
<name>A0A0R0D8H1_9GAMM</name>
<comment type="caution">
    <text evidence="2">The sequence shown here is derived from an EMBL/GenBank/DDBJ whole genome shotgun (WGS) entry which is preliminary data.</text>
</comment>
<dbReference type="Proteomes" id="UP000050956">
    <property type="component" value="Unassembled WGS sequence"/>
</dbReference>
<protein>
    <submittedName>
        <fullName evidence="2">ACR family protein</fullName>
    </submittedName>
</protein>
<proteinExistence type="predicted"/>
<dbReference type="OrthoDB" id="5526466at2"/>
<sequence>MSLPMKAAFVSAMLLALLPACASAGSSPASNTGLPWVELAGQRYEVELATDDHSRAQGLMYRTQLPAGRGMLFIHDRQEWQAYWMKNTRIPLDILYFDSQLRLVSQQRNVPPCPPRSDCPPYPSEGPARYVLELNAGHAARLQLQNGQRLILGPGIPPAN</sequence>
<dbReference type="AlphaFoldDB" id="A0A0R0D8H1"/>
<dbReference type="PANTHER" id="PTHR37953:SF1">
    <property type="entry name" value="UPF0127 PROTEIN MJ1496"/>
    <property type="match status" value="1"/>
</dbReference>
<dbReference type="EMBL" id="LDJM01000009">
    <property type="protein sequence ID" value="KRG78588.1"/>
    <property type="molecule type" value="Genomic_DNA"/>
</dbReference>
<feature type="chain" id="PRO_5006395263" evidence="1">
    <location>
        <begin position="23"/>
        <end position="160"/>
    </location>
</feature>
<evidence type="ECO:0000313" key="2">
    <source>
        <dbReference type="EMBL" id="KRG78588.1"/>
    </source>
</evidence>
<dbReference type="InterPro" id="IPR003795">
    <property type="entry name" value="DUF192"/>
</dbReference>
<dbReference type="Pfam" id="PF02643">
    <property type="entry name" value="DUF192"/>
    <property type="match status" value="1"/>
</dbReference>
<keyword evidence="3" id="KW-1185">Reference proteome</keyword>